<dbReference type="RefSeq" id="WP_283382889.1">
    <property type="nucleotide sequence ID" value="NZ_JASHIE010000014.1"/>
</dbReference>
<sequence length="356" mass="40377">METRKIIHIDMDAFYASVEQRDNPSLKGKPVAVGGSSERGVVAAASYEARKYGVRSAMSSKIAAQKCPHLIFVKPRFESYRAVSHQIREIFAEYTPLIEPLSLDEAYLDVTNNLKGIASATQIAIEIKEKIKMQTQLTASAGVSYNKFLAKIASDFNKPDGLFIIKPSQGPLFVETLDIDRFHGIGKVTAQKMHKMGIFTGKDLREYEESFLIKHFGKIGRYYYQIARGIDTRIVNPERIRKSVGSENTFMQDLEARAEIQLGLEPLIEDVWRYCTKHEIFGRTVSLKVKYNDFQIVTRSRTTLSPIFDVSLFERISYELLNQIMPPSKGIRLLGVSLSNLSNEQEMEGKQLTLEF</sequence>
<name>A0ABT6Z644_9BACT</name>
<dbReference type="SUPFAM" id="SSF100879">
    <property type="entry name" value="Lesion bypass DNA polymerase (Y-family), little finger domain"/>
    <property type="match status" value="1"/>
</dbReference>
<feature type="site" description="Substrate discrimination" evidence="15">
    <location>
        <position position="15"/>
    </location>
</feature>
<evidence type="ECO:0000256" key="12">
    <source>
        <dbReference type="ARBA" id="ARBA00023125"/>
    </source>
</evidence>
<feature type="binding site" evidence="15">
    <location>
        <position position="104"/>
    </location>
    <ligand>
        <name>Mg(2+)</name>
        <dbReference type="ChEBI" id="CHEBI:18420"/>
    </ligand>
</feature>
<keyword evidence="10 15" id="KW-0460">Magnesium</keyword>
<dbReference type="SUPFAM" id="SSF56672">
    <property type="entry name" value="DNA/RNA polymerases"/>
    <property type="match status" value="1"/>
</dbReference>
<dbReference type="NCBIfam" id="NF002677">
    <property type="entry name" value="PRK02406.1"/>
    <property type="match status" value="1"/>
</dbReference>
<gene>
    <name evidence="15 17" type="primary">dinB</name>
    <name evidence="17" type="ORF">QM481_18855</name>
</gene>
<comment type="catalytic activity">
    <reaction evidence="14 15">
        <text>DNA(n) + a 2'-deoxyribonucleoside 5'-triphosphate = DNA(n+1) + diphosphate</text>
        <dbReference type="Rhea" id="RHEA:22508"/>
        <dbReference type="Rhea" id="RHEA-COMP:17339"/>
        <dbReference type="Rhea" id="RHEA-COMP:17340"/>
        <dbReference type="ChEBI" id="CHEBI:33019"/>
        <dbReference type="ChEBI" id="CHEBI:61560"/>
        <dbReference type="ChEBI" id="CHEBI:173112"/>
        <dbReference type="EC" id="2.7.7.7"/>
    </reaction>
</comment>
<evidence type="ECO:0000256" key="13">
    <source>
        <dbReference type="ARBA" id="ARBA00023204"/>
    </source>
</evidence>
<comment type="caution">
    <text evidence="17">The sequence shown here is derived from an EMBL/GenBank/DDBJ whole genome shotgun (WGS) entry which is preliminary data.</text>
</comment>
<keyword evidence="6 15" id="KW-0548">Nucleotidyltransferase</keyword>
<evidence type="ECO:0000256" key="5">
    <source>
        <dbReference type="ARBA" id="ARBA00022679"/>
    </source>
</evidence>
<dbReference type="Pfam" id="PF21999">
    <property type="entry name" value="IMS_HHH_1"/>
    <property type="match status" value="1"/>
</dbReference>
<evidence type="ECO:0000256" key="11">
    <source>
        <dbReference type="ARBA" id="ARBA00022932"/>
    </source>
</evidence>
<feature type="active site" evidence="15">
    <location>
        <position position="105"/>
    </location>
</feature>
<evidence type="ECO:0000313" key="18">
    <source>
        <dbReference type="Proteomes" id="UP001225761"/>
    </source>
</evidence>
<evidence type="ECO:0000313" key="17">
    <source>
        <dbReference type="EMBL" id="MDI9876606.1"/>
    </source>
</evidence>
<dbReference type="HAMAP" id="MF_01113">
    <property type="entry name" value="DNApol_IV"/>
    <property type="match status" value="1"/>
</dbReference>
<evidence type="ECO:0000256" key="1">
    <source>
        <dbReference type="ARBA" id="ARBA00004496"/>
    </source>
</evidence>
<dbReference type="Gene3D" id="3.30.1490.100">
    <property type="entry name" value="DNA polymerase, Y-family, little finger domain"/>
    <property type="match status" value="1"/>
</dbReference>
<dbReference type="InterPro" id="IPR043128">
    <property type="entry name" value="Rev_trsase/Diguanyl_cyclase"/>
</dbReference>
<evidence type="ECO:0000259" key="16">
    <source>
        <dbReference type="PROSITE" id="PS50173"/>
    </source>
</evidence>
<dbReference type="EMBL" id="JASHIE010000014">
    <property type="protein sequence ID" value="MDI9876606.1"/>
    <property type="molecule type" value="Genomic_DNA"/>
</dbReference>
<dbReference type="NCBIfam" id="NF010731">
    <property type="entry name" value="PRK14133.1"/>
    <property type="match status" value="1"/>
</dbReference>
<evidence type="ECO:0000256" key="10">
    <source>
        <dbReference type="ARBA" id="ARBA00022842"/>
    </source>
</evidence>
<dbReference type="CDD" id="cd03586">
    <property type="entry name" value="PolY_Pol_IV_kappa"/>
    <property type="match status" value="1"/>
</dbReference>
<keyword evidence="13 15" id="KW-0234">DNA repair</keyword>
<dbReference type="PANTHER" id="PTHR11076">
    <property type="entry name" value="DNA REPAIR POLYMERASE UMUC / TRANSFERASE FAMILY MEMBER"/>
    <property type="match status" value="1"/>
</dbReference>
<dbReference type="InterPro" id="IPR022880">
    <property type="entry name" value="DNApol_IV"/>
</dbReference>
<comment type="subcellular location">
    <subcellularLocation>
        <location evidence="1 15">Cytoplasm</location>
    </subcellularLocation>
</comment>
<evidence type="ECO:0000256" key="3">
    <source>
        <dbReference type="ARBA" id="ARBA00022457"/>
    </source>
</evidence>
<dbReference type="InterPro" id="IPR001126">
    <property type="entry name" value="UmuC"/>
</dbReference>
<evidence type="ECO:0000256" key="15">
    <source>
        <dbReference type="HAMAP-Rule" id="MF_01113"/>
    </source>
</evidence>
<dbReference type="InterPro" id="IPR053848">
    <property type="entry name" value="IMS_HHH_1"/>
</dbReference>
<comment type="subunit">
    <text evidence="15">Monomer.</text>
</comment>
<comment type="function">
    <text evidence="15">Poorly processive, error-prone DNA polymerase involved in untargeted mutagenesis. Copies undamaged DNA at stalled replication forks, which arise in vivo from mismatched or misaligned primer ends. These misaligned primers can be extended by PolIV. Exhibits no 3'-5' exonuclease (proofreading) activity. May be involved in translesional synthesis, in conjunction with the beta clamp from PolIII.</text>
</comment>
<evidence type="ECO:0000256" key="4">
    <source>
        <dbReference type="ARBA" id="ARBA00022490"/>
    </source>
</evidence>
<feature type="binding site" evidence="15">
    <location>
        <position position="10"/>
    </location>
    <ligand>
        <name>Mg(2+)</name>
        <dbReference type="ChEBI" id="CHEBI:18420"/>
    </ligand>
</feature>
<keyword evidence="18" id="KW-1185">Reference proteome</keyword>
<dbReference type="Pfam" id="PF11799">
    <property type="entry name" value="IMS_C"/>
    <property type="match status" value="1"/>
</dbReference>
<keyword evidence="7 15" id="KW-0235">DNA replication</keyword>
<dbReference type="Gene3D" id="1.10.150.20">
    <property type="entry name" value="5' to 3' exonuclease, C-terminal subdomain"/>
    <property type="match status" value="1"/>
</dbReference>
<keyword evidence="12 15" id="KW-0238">DNA-binding</keyword>
<evidence type="ECO:0000256" key="6">
    <source>
        <dbReference type="ARBA" id="ARBA00022695"/>
    </source>
</evidence>
<keyword evidence="4 15" id="KW-0963">Cytoplasm</keyword>
<evidence type="ECO:0000256" key="14">
    <source>
        <dbReference type="ARBA" id="ARBA00049244"/>
    </source>
</evidence>
<dbReference type="EC" id="2.7.7.7" evidence="15"/>
<evidence type="ECO:0000256" key="2">
    <source>
        <dbReference type="ARBA" id="ARBA00010945"/>
    </source>
</evidence>
<comment type="cofactor">
    <cofactor evidence="15">
        <name>Mg(2+)</name>
        <dbReference type="ChEBI" id="CHEBI:18420"/>
    </cofactor>
    <text evidence="15">Binds 2 magnesium ions per subunit.</text>
</comment>
<dbReference type="InterPro" id="IPR017961">
    <property type="entry name" value="DNA_pol_Y-fam_little_finger"/>
</dbReference>
<dbReference type="InterPro" id="IPR050116">
    <property type="entry name" value="DNA_polymerase-Y"/>
</dbReference>
<dbReference type="GO" id="GO:0003887">
    <property type="term" value="F:DNA-directed DNA polymerase activity"/>
    <property type="evidence" value="ECO:0007669"/>
    <property type="project" value="UniProtKB-EC"/>
</dbReference>
<keyword evidence="3 15" id="KW-0515">Mutator protein</keyword>
<evidence type="ECO:0000256" key="8">
    <source>
        <dbReference type="ARBA" id="ARBA00022723"/>
    </source>
</evidence>
<dbReference type="PANTHER" id="PTHR11076:SF33">
    <property type="entry name" value="DNA POLYMERASE KAPPA"/>
    <property type="match status" value="1"/>
</dbReference>
<dbReference type="Gene3D" id="3.30.70.270">
    <property type="match status" value="1"/>
</dbReference>
<dbReference type="Proteomes" id="UP001225761">
    <property type="component" value="Unassembled WGS sequence"/>
</dbReference>
<dbReference type="InterPro" id="IPR036775">
    <property type="entry name" value="DNA_pol_Y-fam_lit_finger_sf"/>
</dbReference>
<dbReference type="InterPro" id="IPR043502">
    <property type="entry name" value="DNA/RNA_pol_sf"/>
</dbReference>
<proteinExistence type="inferred from homology"/>
<feature type="domain" description="UmuC" evidence="16">
    <location>
        <begin position="6"/>
        <end position="186"/>
    </location>
</feature>
<keyword evidence="9 15" id="KW-0227">DNA damage</keyword>
<comment type="similarity">
    <text evidence="2 15">Belongs to the DNA polymerase type-Y family.</text>
</comment>
<keyword evidence="5 15" id="KW-0808">Transferase</keyword>
<organism evidence="17 18">
    <name type="scientific">Flectobacillus rivi</name>
    <dbReference type="NCBI Taxonomy" id="2984209"/>
    <lineage>
        <taxon>Bacteria</taxon>
        <taxon>Pseudomonadati</taxon>
        <taxon>Bacteroidota</taxon>
        <taxon>Cytophagia</taxon>
        <taxon>Cytophagales</taxon>
        <taxon>Flectobacillaceae</taxon>
        <taxon>Flectobacillus</taxon>
    </lineage>
</organism>
<evidence type="ECO:0000256" key="7">
    <source>
        <dbReference type="ARBA" id="ARBA00022705"/>
    </source>
</evidence>
<dbReference type="Pfam" id="PF00817">
    <property type="entry name" value="IMS"/>
    <property type="match status" value="1"/>
</dbReference>
<dbReference type="Gene3D" id="3.40.1170.60">
    <property type="match status" value="1"/>
</dbReference>
<evidence type="ECO:0000256" key="9">
    <source>
        <dbReference type="ARBA" id="ARBA00022763"/>
    </source>
</evidence>
<reference evidence="17 18" key="1">
    <citation type="submission" date="2023-05" db="EMBL/GenBank/DDBJ databases">
        <title>Novel species of genus Flectobacillus isolated from stream in China.</title>
        <authorList>
            <person name="Lu H."/>
        </authorList>
    </citation>
    <scope>NUCLEOTIDE SEQUENCE [LARGE SCALE GENOMIC DNA]</scope>
    <source>
        <strain evidence="17 18">LFS242W</strain>
    </source>
</reference>
<keyword evidence="8 15" id="KW-0479">Metal-binding</keyword>
<protein>
    <recommendedName>
        <fullName evidence="15">DNA polymerase IV</fullName>
        <shortName evidence="15">Pol IV</shortName>
        <ecNumber evidence="15">2.7.7.7</ecNumber>
    </recommendedName>
</protein>
<keyword evidence="11 15" id="KW-0239">DNA-directed DNA polymerase</keyword>
<dbReference type="PROSITE" id="PS50173">
    <property type="entry name" value="UMUC"/>
    <property type="match status" value="1"/>
</dbReference>
<accession>A0ABT6Z644</accession>